<dbReference type="RefSeq" id="WP_188979558.1">
    <property type="nucleotide sequence ID" value="NZ_BMPG01000003.1"/>
</dbReference>
<accession>A0A830FEB9</accession>
<evidence type="ECO:0000313" key="4">
    <source>
        <dbReference type="EMBL" id="GGL66687.1"/>
    </source>
</evidence>
<feature type="region of interest" description="Disordered" evidence="1">
    <location>
        <begin position="27"/>
        <end position="65"/>
    </location>
</feature>
<feature type="transmembrane region" description="Helical" evidence="2">
    <location>
        <begin position="89"/>
        <end position="110"/>
    </location>
</feature>
<feature type="region of interest" description="Disordered" evidence="1">
    <location>
        <begin position="199"/>
        <end position="238"/>
    </location>
</feature>
<protein>
    <recommendedName>
        <fullName evidence="3">Protein-glutamine gamma-glutamyltransferase-like C-terminal domain-containing protein</fullName>
    </recommendedName>
</protein>
<dbReference type="EMBL" id="BMPG01000003">
    <property type="protein sequence ID" value="GGL66687.1"/>
    <property type="molecule type" value="Genomic_DNA"/>
</dbReference>
<evidence type="ECO:0000313" key="5">
    <source>
        <dbReference type="Proteomes" id="UP000607197"/>
    </source>
</evidence>
<evidence type="ECO:0000256" key="1">
    <source>
        <dbReference type="SAM" id="MobiDB-lite"/>
    </source>
</evidence>
<name>A0A830FEB9_9EURY</name>
<reference evidence="4" key="1">
    <citation type="journal article" date="2014" name="Int. J. Syst. Evol. Microbiol.">
        <title>Complete genome sequence of Corynebacterium casei LMG S-19264T (=DSM 44701T), isolated from a smear-ripened cheese.</title>
        <authorList>
            <consortium name="US DOE Joint Genome Institute (JGI-PGF)"/>
            <person name="Walter F."/>
            <person name="Albersmeier A."/>
            <person name="Kalinowski J."/>
            <person name="Ruckert C."/>
        </authorList>
    </citation>
    <scope>NUCLEOTIDE SEQUENCE</scope>
    <source>
        <strain evidence="4">JCM 19596</strain>
    </source>
</reference>
<sequence length="238" mass="24747">MNRSHLAALLITVFALAVLGAAAGTLHSAHPTRSHSPGTPGSPGTGGPAGASPNPANPSGGQSSSHYFLPQLNFSSEATTGLTHATSGLVRLAIAVLLLLVSGGLSLWWLTGDDGAAAVEPTTTPTDHSVSEITRSRPPDAAHAPADNDVYRAWQAMLAIAHPDDHRHKTPSELAHAAVDAGLPESAVRTVTRLFRTVRYGDAPPTPDRERDAQHALHTIQRADGEGETDDESEPASE</sequence>
<dbReference type="AlphaFoldDB" id="A0A830FEB9"/>
<evidence type="ECO:0000256" key="2">
    <source>
        <dbReference type="SAM" id="Phobius"/>
    </source>
</evidence>
<feature type="compositionally biased region" description="Low complexity" evidence="1">
    <location>
        <begin position="50"/>
        <end position="61"/>
    </location>
</feature>
<feature type="domain" description="Protein-glutamine gamma-glutamyltransferase-like C-terminal" evidence="3">
    <location>
        <begin position="151"/>
        <end position="217"/>
    </location>
</feature>
<keyword evidence="2" id="KW-0472">Membrane</keyword>
<feature type="compositionally biased region" description="Acidic residues" evidence="1">
    <location>
        <begin position="226"/>
        <end position="238"/>
    </location>
</feature>
<dbReference type="OrthoDB" id="206550at2157"/>
<dbReference type="Proteomes" id="UP000607197">
    <property type="component" value="Unassembled WGS sequence"/>
</dbReference>
<feature type="compositionally biased region" description="Polar residues" evidence="1">
    <location>
        <begin position="121"/>
        <end position="133"/>
    </location>
</feature>
<reference evidence="4" key="2">
    <citation type="submission" date="2020-09" db="EMBL/GenBank/DDBJ databases">
        <authorList>
            <person name="Sun Q."/>
            <person name="Ohkuma M."/>
        </authorList>
    </citation>
    <scope>NUCLEOTIDE SEQUENCE</scope>
    <source>
        <strain evidence="4">JCM 19596</strain>
    </source>
</reference>
<feature type="compositionally biased region" description="Basic and acidic residues" evidence="1">
    <location>
        <begin position="207"/>
        <end position="225"/>
    </location>
</feature>
<proteinExistence type="predicted"/>
<dbReference type="Pfam" id="PF13559">
    <property type="entry name" value="DUF4129"/>
    <property type="match status" value="1"/>
</dbReference>
<comment type="caution">
    <text evidence="4">The sequence shown here is derived from an EMBL/GenBank/DDBJ whole genome shotgun (WGS) entry which is preliminary data.</text>
</comment>
<feature type="region of interest" description="Disordered" evidence="1">
    <location>
        <begin position="121"/>
        <end position="144"/>
    </location>
</feature>
<keyword evidence="2" id="KW-1133">Transmembrane helix</keyword>
<organism evidence="4 5">
    <name type="scientific">Halocalculus aciditolerans</name>
    <dbReference type="NCBI Taxonomy" id="1383812"/>
    <lineage>
        <taxon>Archaea</taxon>
        <taxon>Methanobacteriati</taxon>
        <taxon>Methanobacteriota</taxon>
        <taxon>Stenosarchaea group</taxon>
        <taxon>Halobacteria</taxon>
        <taxon>Halobacteriales</taxon>
        <taxon>Halobacteriaceae</taxon>
        <taxon>Halocalculus</taxon>
    </lineage>
</organism>
<keyword evidence="2" id="KW-0812">Transmembrane</keyword>
<gene>
    <name evidence="4" type="ORF">GCM10009039_25810</name>
</gene>
<keyword evidence="5" id="KW-1185">Reference proteome</keyword>
<evidence type="ECO:0000259" key="3">
    <source>
        <dbReference type="Pfam" id="PF13559"/>
    </source>
</evidence>
<dbReference type="InterPro" id="IPR025403">
    <property type="entry name" value="TgpA-like_C"/>
</dbReference>